<dbReference type="SUPFAM" id="SSF56059">
    <property type="entry name" value="Glutathione synthetase ATP-binding domain-like"/>
    <property type="match status" value="1"/>
</dbReference>
<evidence type="ECO:0000313" key="20">
    <source>
        <dbReference type="Proteomes" id="UP000559404"/>
    </source>
</evidence>
<dbReference type="Pfam" id="PF07478">
    <property type="entry name" value="Dala_Dala_lig_C"/>
    <property type="match status" value="1"/>
</dbReference>
<dbReference type="InterPro" id="IPR013815">
    <property type="entry name" value="ATP_grasp_subdomain_1"/>
</dbReference>
<comment type="similarity">
    <text evidence="4 14">Belongs to the D-alanine--D-alanine ligase family.</text>
</comment>
<evidence type="ECO:0000256" key="4">
    <source>
        <dbReference type="ARBA" id="ARBA00010871"/>
    </source>
</evidence>
<evidence type="ECO:0000256" key="13">
    <source>
        <dbReference type="ARBA" id="ARBA00047614"/>
    </source>
</evidence>
<feature type="binding site" evidence="16">
    <location>
        <position position="270"/>
    </location>
    <ligand>
        <name>Mg(2+)</name>
        <dbReference type="ChEBI" id="CHEBI:18420"/>
        <label>1</label>
    </ligand>
</feature>
<feature type="binding site" evidence="16">
    <location>
        <position position="272"/>
    </location>
    <ligand>
        <name>Mg(2+)</name>
        <dbReference type="ChEBI" id="CHEBI:18420"/>
        <label>2</label>
    </ligand>
</feature>
<protein>
    <recommendedName>
        <fullName evidence="5 14">D-alanine--D-alanine ligase</fullName>
        <ecNumber evidence="5 14">6.3.2.4</ecNumber>
    </recommendedName>
    <alternativeName>
        <fullName evidence="14">D-Ala-D-Ala ligase</fullName>
    </alternativeName>
    <alternativeName>
        <fullName evidence="14">D-alanylalanine synthetase</fullName>
    </alternativeName>
</protein>
<dbReference type="PROSITE" id="PS00844">
    <property type="entry name" value="DALA_DALA_LIGASE_2"/>
    <property type="match status" value="1"/>
</dbReference>
<feature type="binding site" evidence="16">
    <location>
        <position position="270"/>
    </location>
    <ligand>
        <name>Mg(2+)</name>
        <dbReference type="ChEBI" id="CHEBI:18420"/>
        <label>2</label>
    </ligand>
</feature>
<comment type="subcellular location">
    <subcellularLocation>
        <location evidence="3 14">Cytoplasm</location>
    </subcellularLocation>
</comment>
<evidence type="ECO:0000256" key="14">
    <source>
        <dbReference type="HAMAP-Rule" id="MF_00047"/>
    </source>
</evidence>
<comment type="cofactor">
    <cofactor evidence="1">
        <name>Mn(2+)</name>
        <dbReference type="ChEBI" id="CHEBI:29035"/>
    </cofactor>
</comment>
<gene>
    <name evidence="14" type="primary">ddl</name>
    <name evidence="19" type="ORF">H1W37_05470</name>
</gene>
<keyword evidence="16" id="KW-0464">Manganese</keyword>
<evidence type="ECO:0000256" key="5">
    <source>
        <dbReference type="ARBA" id="ARBA00012216"/>
    </source>
</evidence>
<dbReference type="Gene3D" id="3.30.470.20">
    <property type="entry name" value="ATP-grasp fold, B domain"/>
    <property type="match status" value="1"/>
</dbReference>
<proteinExistence type="inferred from homology"/>
<keyword evidence="11 14" id="KW-0573">Peptidoglycan synthesis</keyword>
<dbReference type="PROSITE" id="PS50975">
    <property type="entry name" value="ATP_GRASP"/>
    <property type="match status" value="1"/>
</dbReference>
<keyword evidence="20" id="KW-1185">Reference proteome</keyword>
<dbReference type="AlphaFoldDB" id="A0A838XQW2"/>
<dbReference type="Pfam" id="PF01820">
    <property type="entry name" value="Dala_Dala_lig_N"/>
    <property type="match status" value="1"/>
</dbReference>
<dbReference type="GO" id="GO:0009252">
    <property type="term" value="P:peptidoglycan biosynthetic process"/>
    <property type="evidence" value="ECO:0007669"/>
    <property type="project" value="UniProtKB-UniRule"/>
</dbReference>
<keyword evidence="16" id="KW-0460">Magnesium</keyword>
<dbReference type="Gene3D" id="3.30.1490.20">
    <property type="entry name" value="ATP-grasp fold, A domain"/>
    <property type="match status" value="1"/>
</dbReference>
<dbReference type="GO" id="GO:0008716">
    <property type="term" value="F:D-alanine-D-alanine ligase activity"/>
    <property type="evidence" value="ECO:0007669"/>
    <property type="project" value="UniProtKB-UniRule"/>
</dbReference>
<dbReference type="EC" id="6.3.2.4" evidence="5 14"/>
<keyword evidence="10 14" id="KW-0133">Cell shape</keyword>
<dbReference type="GO" id="GO:0046872">
    <property type="term" value="F:metal ion binding"/>
    <property type="evidence" value="ECO:0007669"/>
    <property type="project" value="UniProtKB-KW"/>
</dbReference>
<comment type="cofactor">
    <cofactor evidence="16">
        <name>Mg(2+)</name>
        <dbReference type="ChEBI" id="CHEBI:18420"/>
    </cofactor>
    <cofactor evidence="16">
        <name>Mn(2+)</name>
        <dbReference type="ChEBI" id="CHEBI:29035"/>
    </cofactor>
    <text evidence="16">Binds 2 magnesium or manganese ions per subunit.</text>
</comment>
<dbReference type="Proteomes" id="UP000559404">
    <property type="component" value="Unassembled WGS sequence"/>
</dbReference>
<keyword evidence="9 17" id="KW-0067">ATP-binding</keyword>
<evidence type="ECO:0000256" key="1">
    <source>
        <dbReference type="ARBA" id="ARBA00001936"/>
    </source>
</evidence>
<evidence type="ECO:0000256" key="11">
    <source>
        <dbReference type="ARBA" id="ARBA00022984"/>
    </source>
</evidence>
<reference evidence="19 20" key="2">
    <citation type="submission" date="2020-08" db="EMBL/GenBank/DDBJ databases">
        <title>Stappia taiwanensis sp. nov., isolated from a coastal thermal spring.</title>
        <authorList>
            <person name="Kampfer P."/>
        </authorList>
    </citation>
    <scope>NUCLEOTIDE SEQUENCE [LARGE SCALE GENOMIC DNA]</scope>
    <source>
        <strain evidence="19 20">DSM 23284</strain>
    </source>
</reference>
<evidence type="ECO:0000259" key="18">
    <source>
        <dbReference type="PROSITE" id="PS50975"/>
    </source>
</evidence>
<dbReference type="HAMAP" id="MF_00047">
    <property type="entry name" value="Dala_Dala_lig"/>
    <property type="match status" value="1"/>
</dbReference>
<dbReference type="NCBIfam" id="NF002378">
    <property type="entry name" value="PRK01372.1"/>
    <property type="match status" value="1"/>
</dbReference>
<comment type="catalytic activity">
    <reaction evidence="13 14">
        <text>2 D-alanine + ATP = D-alanyl-D-alanine + ADP + phosphate + H(+)</text>
        <dbReference type="Rhea" id="RHEA:11224"/>
        <dbReference type="ChEBI" id="CHEBI:15378"/>
        <dbReference type="ChEBI" id="CHEBI:30616"/>
        <dbReference type="ChEBI" id="CHEBI:43474"/>
        <dbReference type="ChEBI" id="CHEBI:57416"/>
        <dbReference type="ChEBI" id="CHEBI:57822"/>
        <dbReference type="ChEBI" id="CHEBI:456216"/>
        <dbReference type="EC" id="6.3.2.4"/>
    </reaction>
</comment>
<keyword evidence="7 14" id="KW-0436">Ligase</keyword>
<evidence type="ECO:0000256" key="9">
    <source>
        <dbReference type="ARBA" id="ARBA00022840"/>
    </source>
</evidence>
<comment type="function">
    <text evidence="2 14">Cell wall formation.</text>
</comment>
<evidence type="ECO:0000256" key="15">
    <source>
        <dbReference type="PIRSR" id="PIRSR039102-1"/>
    </source>
</evidence>
<dbReference type="SUPFAM" id="SSF52440">
    <property type="entry name" value="PreATP-grasp domain"/>
    <property type="match status" value="1"/>
</dbReference>
<dbReference type="NCBIfam" id="TIGR01205">
    <property type="entry name" value="D_ala_D_alaTIGR"/>
    <property type="match status" value="1"/>
</dbReference>
<dbReference type="GO" id="GO:0005737">
    <property type="term" value="C:cytoplasm"/>
    <property type="evidence" value="ECO:0007669"/>
    <property type="project" value="UniProtKB-SubCell"/>
</dbReference>
<evidence type="ECO:0000256" key="17">
    <source>
        <dbReference type="PROSITE-ProRule" id="PRU00409"/>
    </source>
</evidence>
<keyword evidence="16" id="KW-0479">Metal-binding</keyword>
<dbReference type="InterPro" id="IPR016185">
    <property type="entry name" value="PreATP-grasp_dom_sf"/>
</dbReference>
<keyword evidence="8 17" id="KW-0547">Nucleotide-binding</keyword>
<dbReference type="UniPathway" id="UPA00219"/>
<feature type="domain" description="ATP-grasp" evidence="18">
    <location>
        <begin position="103"/>
        <end position="303"/>
    </location>
</feature>
<evidence type="ECO:0000256" key="8">
    <source>
        <dbReference type="ARBA" id="ARBA00022741"/>
    </source>
</evidence>
<accession>A0A838XQW2</accession>
<evidence type="ECO:0000313" key="19">
    <source>
        <dbReference type="EMBL" id="MBA4611088.1"/>
    </source>
</evidence>
<dbReference type="GO" id="GO:0008360">
    <property type="term" value="P:regulation of cell shape"/>
    <property type="evidence" value="ECO:0007669"/>
    <property type="project" value="UniProtKB-KW"/>
</dbReference>
<dbReference type="PIRSF" id="PIRSF039102">
    <property type="entry name" value="Ddl/VanB"/>
    <property type="match status" value="1"/>
</dbReference>
<dbReference type="InterPro" id="IPR005905">
    <property type="entry name" value="D_ala_D_ala"/>
</dbReference>
<evidence type="ECO:0000256" key="12">
    <source>
        <dbReference type="ARBA" id="ARBA00023316"/>
    </source>
</evidence>
<reference evidence="19 20" key="1">
    <citation type="submission" date="2020-07" db="EMBL/GenBank/DDBJ databases">
        <authorList>
            <person name="Li M."/>
        </authorList>
    </citation>
    <scope>NUCLEOTIDE SEQUENCE [LARGE SCALE GENOMIC DNA]</scope>
    <source>
        <strain evidence="19 20">DSM 23284</strain>
    </source>
</reference>
<dbReference type="PANTHER" id="PTHR23132:SF23">
    <property type="entry name" value="D-ALANINE--D-ALANINE LIGASE B"/>
    <property type="match status" value="1"/>
</dbReference>
<dbReference type="PROSITE" id="PS00843">
    <property type="entry name" value="DALA_DALA_LIGASE_1"/>
    <property type="match status" value="1"/>
</dbReference>
<comment type="pathway">
    <text evidence="14">Cell wall biogenesis; peptidoglycan biosynthesis.</text>
</comment>
<comment type="caution">
    <text evidence="19">The sequence shown here is derived from an EMBL/GenBank/DDBJ whole genome shotgun (WGS) entry which is preliminary data.</text>
</comment>
<dbReference type="InterPro" id="IPR011761">
    <property type="entry name" value="ATP-grasp"/>
</dbReference>
<name>A0A838XQW2_9HYPH</name>
<sequence>MADSKHVAVLMGGWSAERPVSLASGKDCAAALERSGYRVTLVDVQRDISAVLQKLKPDVVFNALHGPFGEDGCIQGLLEILGIPYTHSGVAASALAMDKQKAKAVMKAAGIPVAEHKVLHRLEAAKAHALPPPYVAKPVREGSSFGVLIVKENSEHPPQELYRDDWPYGDTVMVERYIPGRELTCAVMGNVALGVTEVMPLGHGFYDFDAKYKPGGSQHTLPAKISPFVYQEVQKLSLRAHQALGCQGVSRADFRFDEQPSGGGELICLEVNTQPGMTPTSLVPEIAAHAGHTFEELTSWMVENASCGR</sequence>
<organism evidence="19 20">
    <name type="scientific">Stappia taiwanensis</name>
    <dbReference type="NCBI Taxonomy" id="992267"/>
    <lineage>
        <taxon>Bacteria</taxon>
        <taxon>Pseudomonadati</taxon>
        <taxon>Pseudomonadota</taxon>
        <taxon>Alphaproteobacteria</taxon>
        <taxon>Hyphomicrobiales</taxon>
        <taxon>Stappiaceae</taxon>
        <taxon>Stappia</taxon>
    </lineage>
</organism>
<dbReference type="PANTHER" id="PTHR23132">
    <property type="entry name" value="D-ALANINE--D-ALANINE LIGASE"/>
    <property type="match status" value="1"/>
</dbReference>
<dbReference type="InterPro" id="IPR011127">
    <property type="entry name" value="Dala_Dala_lig_N"/>
</dbReference>
<evidence type="ECO:0000256" key="3">
    <source>
        <dbReference type="ARBA" id="ARBA00004496"/>
    </source>
</evidence>
<dbReference type="EMBL" id="JACEON010000004">
    <property type="protein sequence ID" value="MBA4611088.1"/>
    <property type="molecule type" value="Genomic_DNA"/>
</dbReference>
<evidence type="ECO:0000256" key="2">
    <source>
        <dbReference type="ARBA" id="ARBA00003921"/>
    </source>
</evidence>
<dbReference type="GO" id="GO:0005524">
    <property type="term" value="F:ATP binding"/>
    <property type="evidence" value="ECO:0007669"/>
    <property type="project" value="UniProtKB-UniRule"/>
</dbReference>
<dbReference type="InterPro" id="IPR011095">
    <property type="entry name" value="Dala_Dala_lig_C"/>
</dbReference>
<evidence type="ECO:0000256" key="10">
    <source>
        <dbReference type="ARBA" id="ARBA00022960"/>
    </source>
</evidence>
<dbReference type="GO" id="GO:0071555">
    <property type="term" value="P:cell wall organization"/>
    <property type="evidence" value="ECO:0007669"/>
    <property type="project" value="UniProtKB-KW"/>
</dbReference>
<dbReference type="RefSeq" id="WP_181759293.1">
    <property type="nucleotide sequence ID" value="NZ_BMCR01000002.1"/>
</dbReference>
<feature type="active site" evidence="15">
    <location>
        <position position="17"/>
    </location>
</feature>
<feature type="active site" evidence="15">
    <location>
        <position position="143"/>
    </location>
</feature>
<feature type="active site" evidence="15">
    <location>
        <position position="281"/>
    </location>
</feature>
<evidence type="ECO:0000256" key="7">
    <source>
        <dbReference type="ARBA" id="ARBA00022598"/>
    </source>
</evidence>
<evidence type="ECO:0000256" key="6">
    <source>
        <dbReference type="ARBA" id="ARBA00022490"/>
    </source>
</evidence>
<dbReference type="Gene3D" id="3.40.50.20">
    <property type="match status" value="1"/>
</dbReference>
<evidence type="ECO:0000256" key="16">
    <source>
        <dbReference type="PIRSR" id="PIRSR039102-3"/>
    </source>
</evidence>
<keyword evidence="6 14" id="KW-0963">Cytoplasm</keyword>
<keyword evidence="12 14" id="KW-0961">Cell wall biogenesis/degradation</keyword>
<dbReference type="InterPro" id="IPR000291">
    <property type="entry name" value="D-Ala_lig_Van_CS"/>
</dbReference>
<feature type="binding site" evidence="16">
    <location>
        <position position="253"/>
    </location>
    <ligand>
        <name>Mg(2+)</name>
        <dbReference type="ChEBI" id="CHEBI:18420"/>
        <label>1</label>
    </ligand>
</feature>